<evidence type="ECO:0000313" key="2">
    <source>
        <dbReference type="Proteomes" id="UP000276133"/>
    </source>
</evidence>
<protein>
    <submittedName>
        <fullName evidence="1">Uncharacterized protein</fullName>
    </submittedName>
</protein>
<evidence type="ECO:0000313" key="1">
    <source>
        <dbReference type="EMBL" id="RNA30908.1"/>
    </source>
</evidence>
<dbReference type="EMBL" id="REGN01002024">
    <property type="protein sequence ID" value="RNA30908.1"/>
    <property type="molecule type" value="Genomic_DNA"/>
</dbReference>
<sequence length="128" mass="14753">MEKKWKKEKKLGCIVEEPKNRYFYALFKNIISFGVYLESNEGVLGCSNQLTPKKSGKKGYLLTKMFFLSDVKVYSKKKIKKFYNLVSMVLVPYGINPNFDIVPRVMVTSLRSFSSSPLEKSDNKFAIT</sequence>
<reference evidence="1 2" key="1">
    <citation type="journal article" date="2018" name="Sci. Rep.">
        <title>Genomic signatures of local adaptation to the degree of environmental predictability in rotifers.</title>
        <authorList>
            <person name="Franch-Gras L."/>
            <person name="Hahn C."/>
            <person name="Garcia-Roger E.M."/>
            <person name="Carmona M.J."/>
            <person name="Serra M."/>
            <person name="Gomez A."/>
        </authorList>
    </citation>
    <scope>NUCLEOTIDE SEQUENCE [LARGE SCALE GENOMIC DNA]</scope>
    <source>
        <strain evidence="1">HYR1</strain>
    </source>
</reference>
<gene>
    <name evidence="1" type="ORF">BpHYR1_017139</name>
</gene>
<dbReference type="AlphaFoldDB" id="A0A3M7S5N1"/>
<proteinExistence type="predicted"/>
<organism evidence="1 2">
    <name type="scientific">Brachionus plicatilis</name>
    <name type="common">Marine rotifer</name>
    <name type="synonym">Brachionus muelleri</name>
    <dbReference type="NCBI Taxonomy" id="10195"/>
    <lineage>
        <taxon>Eukaryota</taxon>
        <taxon>Metazoa</taxon>
        <taxon>Spiralia</taxon>
        <taxon>Gnathifera</taxon>
        <taxon>Rotifera</taxon>
        <taxon>Eurotatoria</taxon>
        <taxon>Monogononta</taxon>
        <taxon>Pseudotrocha</taxon>
        <taxon>Ploima</taxon>
        <taxon>Brachionidae</taxon>
        <taxon>Brachionus</taxon>
    </lineage>
</organism>
<accession>A0A3M7S5N1</accession>
<comment type="caution">
    <text evidence="1">The sequence shown here is derived from an EMBL/GenBank/DDBJ whole genome shotgun (WGS) entry which is preliminary data.</text>
</comment>
<keyword evidence="2" id="KW-1185">Reference proteome</keyword>
<dbReference type="Proteomes" id="UP000276133">
    <property type="component" value="Unassembled WGS sequence"/>
</dbReference>
<name>A0A3M7S5N1_BRAPC</name>